<dbReference type="AlphaFoldDB" id="A0A844DXF3"/>
<name>A0A844DXF3_9FIRM</name>
<accession>A0A844DXF3</accession>
<evidence type="ECO:0000313" key="1">
    <source>
        <dbReference type="EMBL" id="MSC64391.1"/>
    </source>
</evidence>
<dbReference type="Proteomes" id="UP000461506">
    <property type="component" value="Unassembled WGS sequence"/>
</dbReference>
<protein>
    <submittedName>
        <fullName evidence="1">Uncharacterized protein</fullName>
    </submittedName>
</protein>
<evidence type="ECO:0000313" key="2">
    <source>
        <dbReference type="Proteomes" id="UP000461506"/>
    </source>
</evidence>
<comment type="caution">
    <text evidence="1">The sequence shown here is derived from an EMBL/GenBank/DDBJ whole genome shotgun (WGS) entry which is preliminary data.</text>
</comment>
<dbReference type="EMBL" id="WKQN01000026">
    <property type="protein sequence ID" value="MSC64391.1"/>
    <property type="molecule type" value="Genomic_DNA"/>
</dbReference>
<proteinExistence type="predicted"/>
<organism evidence="1 2">
    <name type="scientific">Faecalibacterium prausnitzii</name>
    <dbReference type="NCBI Taxonomy" id="853"/>
    <lineage>
        <taxon>Bacteria</taxon>
        <taxon>Bacillati</taxon>
        <taxon>Bacillota</taxon>
        <taxon>Clostridia</taxon>
        <taxon>Eubacteriales</taxon>
        <taxon>Oscillospiraceae</taxon>
        <taxon>Faecalibacterium</taxon>
    </lineage>
</organism>
<reference evidence="1 2" key="1">
    <citation type="journal article" date="2019" name="Nat. Med.">
        <title>A library of human gut bacterial isolates paired with longitudinal multiomics data enables mechanistic microbiome research.</title>
        <authorList>
            <person name="Poyet M."/>
            <person name="Groussin M."/>
            <person name="Gibbons S.M."/>
            <person name="Avila-Pacheco J."/>
            <person name="Jiang X."/>
            <person name="Kearney S.M."/>
            <person name="Perrotta A.R."/>
            <person name="Berdy B."/>
            <person name="Zhao S."/>
            <person name="Lieberman T.D."/>
            <person name="Swanson P.K."/>
            <person name="Smith M."/>
            <person name="Roesemann S."/>
            <person name="Alexander J.E."/>
            <person name="Rich S.A."/>
            <person name="Livny J."/>
            <person name="Vlamakis H."/>
            <person name="Clish C."/>
            <person name="Bullock K."/>
            <person name="Deik A."/>
            <person name="Scott J."/>
            <person name="Pierce K.A."/>
            <person name="Xavier R.J."/>
            <person name="Alm E.J."/>
        </authorList>
    </citation>
    <scope>NUCLEOTIDE SEQUENCE [LARGE SCALE GENOMIC DNA]</scope>
    <source>
        <strain evidence="1 2">BIOML-A1</strain>
    </source>
</reference>
<gene>
    <name evidence="1" type="ORF">GKD95_13930</name>
</gene>
<sequence length="81" mass="9300">MTVQSWAFDRISGAWQHPPMAAIRTMKRFDKQKEPAALIFSNTAGSKWAQRVTCSNQRLFYFPLVGAGSHHILKKRTDNHK</sequence>
<dbReference type="RefSeq" id="WP_147348146.1">
    <property type="nucleotide sequence ID" value="NZ_QSAW01000001.1"/>
</dbReference>